<name>K5XY24_AGABU</name>
<evidence type="ECO:0000313" key="4">
    <source>
        <dbReference type="Proteomes" id="UP000008493"/>
    </source>
</evidence>
<evidence type="ECO:0000256" key="1">
    <source>
        <dbReference type="SAM" id="MobiDB-lite"/>
    </source>
</evidence>
<evidence type="ECO:0000313" key="3">
    <source>
        <dbReference type="EMBL" id="EKM80225.1"/>
    </source>
</evidence>
<dbReference type="KEGG" id="abp:AGABI1DRAFT113427"/>
<proteinExistence type="predicted"/>
<reference evidence="4" key="1">
    <citation type="journal article" date="2012" name="Proc. Natl. Acad. Sci. U.S.A.">
        <title>Genome sequence of the button mushroom Agaricus bisporus reveals mechanisms governing adaptation to a humic-rich ecological niche.</title>
        <authorList>
            <person name="Morin E."/>
            <person name="Kohler A."/>
            <person name="Baker A.R."/>
            <person name="Foulongne-Oriol M."/>
            <person name="Lombard V."/>
            <person name="Nagy L.G."/>
            <person name="Ohm R.A."/>
            <person name="Patyshakuliyeva A."/>
            <person name="Brun A."/>
            <person name="Aerts A.L."/>
            <person name="Bailey A.M."/>
            <person name="Billette C."/>
            <person name="Coutinho P.M."/>
            <person name="Deakin G."/>
            <person name="Doddapaneni H."/>
            <person name="Floudas D."/>
            <person name="Grimwood J."/>
            <person name="Hilden K."/>
            <person name="Kuees U."/>
            <person name="LaButti K.M."/>
            <person name="Lapidus A."/>
            <person name="Lindquist E.A."/>
            <person name="Lucas S.M."/>
            <person name="Murat C."/>
            <person name="Riley R.W."/>
            <person name="Salamov A.A."/>
            <person name="Schmutz J."/>
            <person name="Subramanian V."/>
            <person name="Woesten H.A.B."/>
            <person name="Xu J."/>
            <person name="Eastwood D.C."/>
            <person name="Foster G.D."/>
            <person name="Sonnenberg A.S."/>
            <person name="Cullen D."/>
            <person name="de Vries R.P."/>
            <person name="Lundell T."/>
            <person name="Hibbett D.S."/>
            <person name="Henrissat B."/>
            <person name="Burton K.S."/>
            <person name="Kerrigan R.W."/>
            <person name="Challen M.P."/>
            <person name="Grigoriev I.V."/>
            <person name="Martin F."/>
        </authorList>
    </citation>
    <scope>NUCLEOTIDE SEQUENCE [LARGE SCALE GENOMIC DNA]</scope>
    <source>
        <strain evidence="4">JB137-S8 / ATCC MYA-4627 / FGSC 10392</strain>
    </source>
</reference>
<evidence type="ECO:0000256" key="2">
    <source>
        <dbReference type="SAM" id="SignalP"/>
    </source>
</evidence>
<protein>
    <submittedName>
        <fullName evidence="3">Uncharacterized protein</fullName>
    </submittedName>
</protein>
<dbReference type="InParanoid" id="K5XY24"/>
<keyword evidence="4" id="KW-1185">Reference proteome</keyword>
<dbReference type="HOGENOM" id="CLU_2542027_0_0_1"/>
<sequence>MPFPGKSMLNTVVGFVLAAILLKVRGSERYEDEEREGTGEGGALGGNGRKEASSSASTILAGDQSESRAIDSLSDVSAESSPS</sequence>
<feature type="chain" id="PRO_5003890613" evidence="2">
    <location>
        <begin position="27"/>
        <end position="83"/>
    </location>
</feature>
<dbReference type="EMBL" id="JH971389">
    <property type="protein sequence ID" value="EKM80225.1"/>
    <property type="molecule type" value="Genomic_DNA"/>
</dbReference>
<dbReference type="RefSeq" id="XP_007329433.1">
    <property type="nucleotide sequence ID" value="XM_007329371.1"/>
</dbReference>
<keyword evidence="2" id="KW-0732">Signal</keyword>
<feature type="compositionally biased region" description="Polar residues" evidence="1">
    <location>
        <begin position="74"/>
        <end position="83"/>
    </location>
</feature>
<dbReference type="AlphaFoldDB" id="K5XY24"/>
<dbReference type="GeneID" id="18823989"/>
<accession>K5XY24</accession>
<gene>
    <name evidence="3" type="ORF">AGABI1DRAFT_113427</name>
</gene>
<dbReference type="Proteomes" id="UP000008493">
    <property type="component" value="Unassembled WGS sequence"/>
</dbReference>
<feature type="signal peptide" evidence="2">
    <location>
        <begin position="1"/>
        <end position="26"/>
    </location>
</feature>
<organism evidence="3 4">
    <name type="scientific">Agaricus bisporus var. burnettii (strain JB137-S8 / ATCC MYA-4627 / FGSC 10392)</name>
    <name type="common">White button mushroom</name>
    <dbReference type="NCBI Taxonomy" id="597362"/>
    <lineage>
        <taxon>Eukaryota</taxon>
        <taxon>Fungi</taxon>
        <taxon>Dikarya</taxon>
        <taxon>Basidiomycota</taxon>
        <taxon>Agaricomycotina</taxon>
        <taxon>Agaricomycetes</taxon>
        <taxon>Agaricomycetidae</taxon>
        <taxon>Agaricales</taxon>
        <taxon>Agaricineae</taxon>
        <taxon>Agaricaceae</taxon>
        <taxon>Agaricus</taxon>
    </lineage>
</organism>
<feature type="region of interest" description="Disordered" evidence="1">
    <location>
        <begin position="27"/>
        <end position="83"/>
    </location>
</feature>